<evidence type="ECO:0000313" key="2">
    <source>
        <dbReference type="EMBL" id="CRK86660.1"/>
    </source>
</evidence>
<organism evidence="2 3">
    <name type="scientific">Clunio marinus</name>
    <dbReference type="NCBI Taxonomy" id="568069"/>
    <lineage>
        <taxon>Eukaryota</taxon>
        <taxon>Metazoa</taxon>
        <taxon>Ecdysozoa</taxon>
        <taxon>Arthropoda</taxon>
        <taxon>Hexapoda</taxon>
        <taxon>Insecta</taxon>
        <taxon>Pterygota</taxon>
        <taxon>Neoptera</taxon>
        <taxon>Endopterygota</taxon>
        <taxon>Diptera</taxon>
        <taxon>Nematocera</taxon>
        <taxon>Chironomoidea</taxon>
        <taxon>Chironomidae</taxon>
        <taxon>Clunio</taxon>
    </lineage>
</organism>
<gene>
    <name evidence="2" type="ORF">CLUMA_CG000496</name>
</gene>
<dbReference type="AlphaFoldDB" id="A0A1J1HGX2"/>
<proteinExistence type="predicted"/>
<keyword evidence="1" id="KW-1133">Transmembrane helix</keyword>
<dbReference type="Proteomes" id="UP000183832">
    <property type="component" value="Unassembled WGS sequence"/>
</dbReference>
<sequence length="63" mass="7269">MNSQRGLTFLFKRLSCLGHTKKNTVLLSEEGNKFGSENYDDFKLYAKLLIILLVPFVFMLPEV</sequence>
<protein>
    <submittedName>
        <fullName evidence="2">CLUMA_CG000496, isoform A</fullName>
    </submittedName>
</protein>
<evidence type="ECO:0000313" key="3">
    <source>
        <dbReference type="Proteomes" id="UP000183832"/>
    </source>
</evidence>
<keyword evidence="1" id="KW-0472">Membrane</keyword>
<evidence type="ECO:0000256" key="1">
    <source>
        <dbReference type="SAM" id="Phobius"/>
    </source>
</evidence>
<dbReference type="EMBL" id="CVRI01000002">
    <property type="protein sequence ID" value="CRK86660.1"/>
    <property type="molecule type" value="Genomic_DNA"/>
</dbReference>
<keyword evidence="3" id="KW-1185">Reference proteome</keyword>
<accession>A0A1J1HGX2</accession>
<feature type="transmembrane region" description="Helical" evidence="1">
    <location>
        <begin position="44"/>
        <end position="61"/>
    </location>
</feature>
<reference evidence="2 3" key="1">
    <citation type="submission" date="2015-04" db="EMBL/GenBank/DDBJ databases">
        <authorList>
            <person name="Syromyatnikov M.Y."/>
            <person name="Popov V.N."/>
        </authorList>
    </citation>
    <scope>NUCLEOTIDE SEQUENCE [LARGE SCALE GENOMIC DNA]</scope>
</reference>
<name>A0A1J1HGX2_9DIPT</name>
<keyword evidence="1" id="KW-0812">Transmembrane</keyword>